<evidence type="ECO:0000256" key="2">
    <source>
        <dbReference type="SAM" id="MobiDB-lite"/>
    </source>
</evidence>
<comment type="caution">
    <text evidence="4">The sequence shown here is derived from an EMBL/GenBank/DDBJ whole genome shotgun (WGS) entry which is preliminary data.</text>
</comment>
<feature type="compositionally biased region" description="Polar residues" evidence="2">
    <location>
        <begin position="357"/>
        <end position="395"/>
    </location>
</feature>
<evidence type="ECO:0000313" key="5">
    <source>
        <dbReference type="Proteomes" id="UP000326757"/>
    </source>
</evidence>
<feature type="compositionally biased region" description="Basic and acidic residues" evidence="2">
    <location>
        <begin position="766"/>
        <end position="775"/>
    </location>
</feature>
<feature type="domain" description="GDP/GTP exchange factor Sec2 N-terminal" evidence="3">
    <location>
        <begin position="109"/>
        <end position="246"/>
    </location>
</feature>
<reference evidence="4 5" key="1">
    <citation type="submission" date="2019-06" db="EMBL/GenBank/DDBJ databases">
        <title>Genome Sequence of the Brown Rot Fungal Pathogen Monilinia laxa.</title>
        <authorList>
            <person name="De Miccolis Angelini R.M."/>
            <person name="Landi L."/>
            <person name="Abate D."/>
            <person name="Pollastro S."/>
            <person name="Romanazzi G."/>
            <person name="Faretra F."/>
        </authorList>
    </citation>
    <scope>NUCLEOTIDE SEQUENCE [LARGE SCALE GENOMIC DNA]</scope>
    <source>
        <strain evidence="4 5">Mlax316</strain>
    </source>
</reference>
<dbReference type="PANTHER" id="PTHR14430:SF0">
    <property type="entry name" value="SEC2P DOMAIN-CONTAINING PROTEIN"/>
    <property type="match status" value="1"/>
</dbReference>
<feature type="region of interest" description="Disordered" evidence="2">
    <location>
        <begin position="48"/>
        <end position="88"/>
    </location>
</feature>
<proteinExistence type="predicted"/>
<feature type="region of interest" description="Disordered" evidence="2">
    <location>
        <begin position="632"/>
        <end position="804"/>
    </location>
</feature>
<dbReference type="AlphaFoldDB" id="A0A5N6JPQ8"/>
<dbReference type="EMBL" id="VIGI01000017">
    <property type="protein sequence ID" value="KAB8290542.1"/>
    <property type="molecule type" value="Genomic_DNA"/>
</dbReference>
<accession>A0A5N6JPQ8</accession>
<protein>
    <recommendedName>
        <fullName evidence="3">GDP/GTP exchange factor Sec2 N-terminal domain-containing protein</fullName>
    </recommendedName>
</protein>
<evidence type="ECO:0000313" key="4">
    <source>
        <dbReference type="EMBL" id="KAB8290542.1"/>
    </source>
</evidence>
<keyword evidence="5" id="KW-1185">Reference proteome</keyword>
<feature type="compositionally biased region" description="Basic and acidic residues" evidence="2">
    <location>
        <begin position="554"/>
        <end position="582"/>
    </location>
</feature>
<gene>
    <name evidence="4" type="ORF">EYC80_010967</name>
</gene>
<feature type="compositionally biased region" description="Basic and acidic residues" evidence="2">
    <location>
        <begin position="730"/>
        <end position="757"/>
    </location>
</feature>
<feature type="compositionally biased region" description="Polar residues" evidence="2">
    <location>
        <begin position="586"/>
        <end position="595"/>
    </location>
</feature>
<dbReference type="Gene3D" id="6.10.140.910">
    <property type="match status" value="1"/>
</dbReference>
<feature type="compositionally biased region" description="Basic and acidic residues" evidence="2">
    <location>
        <begin position="666"/>
        <end position="704"/>
    </location>
</feature>
<dbReference type="InterPro" id="IPR040351">
    <property type="entry name" value="RAB3IL/RAB3IP/Sec2"/>
</dbReference>
<dbReference type="GO" id="GO:0006887">
    <property type="term" value="P:exocytosis"/>
    <property type="evidence" value="ECO:0007669"/>
    <property type="project" value="TreeGrafter"/>
</dbReference>
<dbReference type="CDD" id="cd21044">
    <property type="entry name" value="Rab11BD_RAB3IP_like"/>
    <property type="match status" value="1"/>
</dbReference>
<dbReference type="InterPro" id="IPR009449">
    <property type="entry name" value="Sec2_N"/>
</dbReference>
<dbReference type="GO" id="GO:0051286">
    <property type="term" value="C:cell tip"/>
    <property type="evidence" value="ECO:0007669"/>
    <property type="project" value="TreeGrafter"/>
</dbReference>
<dbReference type="Pfam" id="PF06428">
    <property type="entry name" value="Sec2p"/>
    <property type="match status" value="1"/>
</dbReference>
<dbReference type="Proteomes" id="UP000326757">
    <property type="component" value="Unassembled WGS sequence"/>
</dbReference>
<dbReference type="Pfam" id="PF25555">
    <property type="entry name" value="RAB3A-like_C"/>
    <property type="match status" value="1"/>
</dbReference>
<feature type="region of interest" description="Disordered" evidence="2">
    <location>
        <begin position="549"/>
        <end position="614"/>
    </location>
</feature>
<dbReference type="GO" id="GO:0070319">
    <property type="term" value="C:Golgi to plasma membrane transport vesicle"/>
    <property type="evidence" value="ECO:0007669"/>
    <property type="project" value="TreeGrafter"/>
</dbReference>
<keyword evidence="1" id="KW-0175">Coiled coil</keyword>
<evidence type="ECO:0000256" key="1">
    <source>
        <dbReference type="ARBA" id="ARBA00023054"/>
    </source>
</evidence>
<dbReference type="GO" id="GO:0005085">
    <property type="term" value="F:guanyl-nucleotide exchange factor activity"/>
    <property type="evidence" value="ECO:0007669"/>
    <property type="project" value="InterPro"/>
</dbReference>
<feature type="region of interest" description="Disordered" evidence="2">
    <location>
        <begin position="244"/>
        <end position="290"/>
    </location>
</feature>
<dbReference type="OrthoDB" id="1748564at2759"/>
<feature type="compositionally biased region" description="Low complexity" evidence="2">
    <location>
        <begin position="265"/>
        <end position="284"/>
    </location>
</feature>
<sequence>MSDFIHIAGWTQYNHRRSLQHIRSLSGSSTKTLTKSISTTALPTMATVSNAPGIPTPRPFTPYVDHEENLSTLPDPRSRVSSPTVDPPVASQEQYQELSNAHLTEEVTTLSATRHELETARERNKQLERENREHKALVSSGVLIRSSVAEAEKAKLVAALIEEKNKRREVEKDKKSIELELENLTTALFEEANKMVIMAREQAQKEYDIVNKKNDQLKAQLQEAQNLLKSQQEQLAELKQVMEHMTEEQDDQTNGTAPSTPALYQTDTNDDNSQNSDSIQSSSIPEPVSPSYPTSFLHLIQPVLRTDLGAYDDFISLLRMSRNVVVGSRASSGSYGAIGLGLGLGAYTAAAPHAPHNGSTSSISTLGTFGSSPATPTTPASNVSSGSRDGPNSLTPLKETKFYKRALAEDIEPTLRLDNAPGLSWLARRTVLNAVCEGSLVVEPMPSSIKPYAFACSLCGESRKGPEHVRSHRFRASESDNAQRYPLCLYCLGRVRSTCGFMSFLRVLKEGHWRGEDDESDKAAWEESVRLRERMFWCRVGGGVIPCGQSVNHESSRSPRLSDDERRRKISGESDRSIEIIPRDITPTSELSPVNGTGFGRRSGDGEVLPSPLREEIERPVITIPVIDTDLESLNSEEVTEAPAKLEEPENSKSEDVAEAPTKPEAPAKPEEPENSKSEDVAEAPTKPEEPTKLEEPENSKSEDVAEAPTELEELTKSEEPEISSITSDSEVKHEEAEPMRNTESTHDSNEVEHPEPEEAGETEDAEKAADETAKSESSLPIEESIESGDETEKLSISMPGAFS</sequence>
<feature type="compositionally biased region" description="Polar residues" evidence="2">
    <location>
        <begin position="252"/>
        <end position="263"/>
    </location>
</feature>
<dbReference type="SUPFAM" id="SSF144284">
    <property type="entry name" value="Sec2 N-terminal region"/>
    <property type="match status" value="1"/>
</dbReference>
<feature type="region of interest" description="Disordered" evidence="2">
    <location>
        <begin position="353"/>
        <end position="395"/>
    </location>
</feature>
<dbReference type="PANTHER" id="PTHR14430">
    <property type="entry name" value="RABIN3-RELATED"/>
    <property type="match status" value="1"/>
</dbReference>
<name>A0A5N6JPQ8_MONLA</name>
<feature type="compositionally biased region" description="Basic and acidic residues" evidence="2">
    <location>
        <begin position="644"/>
        <end position="656"/>
    </location>
</feature>
<evidence type="ECO:0000259" key="3">
    <source>
        <dbReference type="Pfam" id="PF06428"/>
    </source>
</evidence>
<organism evidence="4 5">
    <name type="scientific">Monilinia laxa</name>
    <name type="common">Brown rot fungus</name>
    <name type="synonym">Sclerotinia laxa</name>
    <dbReference type="NCBI Taxonomy" id="61186"/>
    <lineage>
        <taxon>Eukaryota</taxon>
        <taxon>Fungi</taxon>
        <taxon>Dikarya</taxon>
        <taxon>Ascomycota</taxon>
        <taxon>Pezizomycotina</taxon>
        <taxon>Leotiomycetes</taxon>
        <taxon>Helotiales</taxon>
        <taxon>Sclerotiniaceae</taxon>
        <taxon>Monilinia</taxon>
    </lineage>
</organism>